<feature type="non-terminal residue" evidence="1">
    <location>
        <position position="1"/>
    </location>
</feature>
<proteinExistence type="predicted"/>
<dbReference type="AlphaFoldDB" id="A0A6S6UKE2"/>
<protein>
    <submittedName>
        <fullName evidence="1">Uncharacterized protein</fullName>
    </submittedName>
</protein>
<organism evidence="1">
    <name type="scientific">uncultured Aureispira sp</name>
    <dbReference type="NCBI Taxonomy" id="1331704"/>
    <lineage>
        <taxon>Bacteria</taxon>
        <taxon>Pseudomonadati</taxon>
        <taxon>Bacteroidota</taxon>
        <taxon>Saprospiria</taxon>
        <taxon>Saprospirales</taxon>
        <taxon>Saprospiraceae</taxon>
        <taxon>Aureispira</taxon>
        <taxon>environmental samples</taxon>
    </lineage>
</organism>
<dbReference type="EMBL" id="CACVAQ010000550">
    <property type="protein sequence ID" value="CAA6830367.1"/>
    <property type="molecule type" value="Genomic_DNA"/>
</dbReference>
<gene>
    <name evidence="1" type="ORF">HELGO_WM27315</name>
</gene>
<reference evidence="1" key="1">
    <citation type="submission" date="2020-01" db="EMBL/GenBank/DDBJ databases">
        <authorList>
            <person name="Meier V. D."/>
            <person name="Meier V D."/>
        </authorList>
    </citation>
    <scope>NUCLEOTIDE SEQUENCE</scope>
    <source>
        <strain evidence="1">HLG_WM_MAG_10</strain>
    </source>
</reference>
<accession>A0A6S6UKE2</accession>
<name>A0A6S6UKE2_9BACT</name>
<evidence type="ECO:0000313" key="1">
    <source>
        <dbReference type="EMBL" id="CAA6830367.1"/>
    </source>
</evidence>
<sequence length="145" mass="16694">SMGPYERIVSYSLTNADLHKAEFDQLLDETKVNGAFDFKTYLMGYKNKDKATIDRIYKANYSGSLNQGETISVLQITLVGGLEIRISDLRQTKLSGYYPDFIRYLVKNGYRSAFSKNDEFIEVQEDIKPKISKRIDEIDDRNISI</sequence>